<feature type="region of interest" description="Disordered" evidence="14">
    <location>
        <begin position="889"/>
        <end position="970"/>
    </location>
</feature>
<feature type="transmembrane region" description="Helical" evidence="15">
    <location>
        <begin position="40"/>
        <end position="64"/>
    </location>
</feature>
<evidence type="ECO:0000313" key="17">
    <source>
        <dbReference type="EMBL" id="GAX76997.1"/>
    </source>
</evidence>
<dbReference type="InterPro" id="IPR027359">
    <property type="entry name" value="Volt_channel_dom_sf"/>
</dbReference>
<evidence type="ECO:0000256" key="12">
    <source>
        <dbReference type="ARBA" id="ARBA00023303"/>
    </source>
</evidence>
<feature type="transmembrane region" description="Helical" evidence="15">
    <location>
        <begin position="7"/>
        <end position="28"/>
    </location>
</feature>
<evidence type="ECO:0000256" key="4">
    <source>
        <dbReference type="ARBA" id="ARBA00022673"/>
    </source>
</evidence>
<dbReference type="Gene3D" id="1.10.287.70">
    <property type="match status" value="2"/>
</dbReference>
<feature type="domain" description="Ion transport" evidence="16">
    <location>
        <begin position="1"/>
        <end position="270"/>
    </location>
</feature>
<dbReference type="PANTHER" id="PTHR45628">
    <property type="entry name" value="VOLTAGE-DEPENDENT CALCIUM CHANNEL TYPE A SUBUNIT ALPHA-1"/>
    <property type="match status" value="1"/>
</dbReference>
<feature type="transmembrane region" description="Helical" evidence="15">
    <location>
        <begin position="386"/>
        <end position="412"/>
    </location>
</feature>
<evidence type="ECO:0000256" key="6">
    <source>
        <dbReference type="ARBA" id="ARBA00022837"/>
    </source>
</evidence>
<dbReference type="PANTHER" id="PTHR45628:SF7">
    <property type="entry name" value="VOLTAGE-DEPENDENT CALCIUM CHANNEL TYPE A SUBUNIT ALPHA-1"/>
    <property type="match status" value="1"/>
</dbReference>
<dbReference type="OrthoDB" id="416585at2759"/>
<keyword evidence="10 15" id="KW-0472">Membrane</keyword>
<dbReference type="Gene3D" id="1.20.120.350">
    <property type="entry name" value="Voltage-gated potassium channels. Chain C"/>
    <property type="match status" value="2"/>
</dbReference>
<keyword evidence="7 13" id="KW-0851">Voltage-gated channel</keyword>
<protein>
    <recommendedName>
        <fullName evidence="16">Ion transport domain-containing protein</fullName>
    </recommendedName>
</protein>
<dbReference type="AlphaFoldDB" id="A0A250X1N8"/>
<comment type="subcellular location">
    <subcellularLocation>
        <location evidence="1 13">Membrane</location>
        <topology evidence="1 13">Multi-pass membrane protein</topology>
    </subcellularLocation>
</comment>
<feature type="compositionally biased region" description="Low complexity" evidence="14">
    <location>
        <begin position="955"/>
        <end position="970"/>
    </location>
</feature>
<evidence type="ECO:0000259" key="16">
    <source>
        <dbReference type="Pfam" id="PF00520"/>
    </source>
</evidence>
<keyword evidence="3 13" id="KW-0109">Calcium transport</keyword>
<evidence type="ECO:0000256" key="15">
    <source>
        <dbReference type="SAM" id="Phobius"/>
    </source>
</evidence>
<feature type="transmembrane region" description="Helical" evidence="15">
    <location>
        <begin position="318"/>
        <end position="338"/>
    </location>
</feature>
<evidence type="ECO:0000256" key="3">
    <source>
        <dbReference type="ARBA" id="ARBA00022568"/>
    </source>
</evidence>
<evidence type="ECO:0000256" key="2">
    <source>
        <dbReference type="ARBA" id="ARBA00022448"/>
    </source>
</evidence>
<dbReference type="SUPFAM" id="SSF81324">
    <property type="entry name" value="Voltage-gated potassium channels"/>
    <property type="match status" value="2"/>
</dbReference>
<dbReference type="GO" id="GO:0008331">
    <property type="term" value="F:high voltage-gated calcium channel activity"/>
    <property type="evidence" value="ECO:0007669"/>
    <property type="project" value="TreeGrafter"/>
</dbReference>
<evidence type="ECO:0000256" key="7">
    <source>
        <dbReference type="ARBA" id="ARBA00022882"/>
    </source>
</evidence>
<dbReference type="Gene3D" id="1.10.238.10">
    <property type="entry name" value="EF-hand"/>
    <property type="match status" value="1"/>
</dbReference>
<keyword evidence="6 13" id="KW-0106">Calcium</keyword>
<dbReference type="PROSITE" id="PS50096">
    <property type="entry name" value="IQ"/>
    <property type="match status" value="1"/>
</dbReference>
<comment type="caution">
    <text evidence="17">The sequence shown here is derived from an EMBL/GenBank/DDBJ whole genome shotgun (WGS) entry which is preliminary data.</text>
</comment>
<keyword evidence="18" id="KW-1185">Reference proteome</keyword>
<gene>
    <name evidence="17" type="ORF">CEUSTIGMA_g4444.t1</name>
</gene>
<keyword evidence="11" id="KW-0325">Glycoprotein</keyword>
<feature type="transmembrane region" description="Helical" evidence="15">
    <location>
        <begin position="234"/>
        <end position="260"/>
    </location>
</feature>
<proteinExistence type="inferred from homology"/>
<keyword evidence="9" id="KW-0406">Ion transport</keyword>
<evidence type="ECO:0000256" key="13">
    <source>
        <dbReference type="RuleBase" id="RU003808"/>
    </source>
</evidence>
<evidence type="ECO:0000256" key="8">
    <source>
        <dbReference type="ARBA" id="ARBA00022989"/>
    </source>
</evidence>
<dbReference type="GO" id="GO:0005891">
    <property type="term" value="C:voltage-gated calcium channel complex"/>
    <property type="evidence" value="ECO:0007669"/>
    <property type="project" value="InterPro"/>
</dbReference>
<feature type="domain" description="Ion transport" evidence="16">
    <location>
        <begin position="318"/>
        <end position="599"/>
    </location>
</feature>
<reference evidence="17 18" key="1">
    <citation type="submission" date="2017-08" db="EMBL/GenBank/DDBJ databases">
        <title>Acidophilic green algal genome provides insights into adaptation to an acidic environment.</title>
        <authorList>
            <person name="Hirooka S."/>
            <person name="Hirose Y."/>
            <person name="Kanesaki Y."/>
            <person name="Higuchi S."/>
            <person name="Fujiwara T."/>
            <person name="Onuma R."/>
            <person name="Era A."/>
            <person name="Ohbayashi R."/>
            <person name="Uzuka A."/>
            <person name="Nozaki H."/>
            <person name="Yoshikawa H."/>
            <person name="Miyagishima S.Y."/>
        </authorList>
    </citation>
    <scope>NUCLEOTIDE SEQUENCE [LARGE SCALE GENOMIC DNA]</scope>
    <source>
        <strain evidence="17 18">NIES-2499</strain>
    </source>
</reference>
<name>A0A250X1N8_9CHLO</name>
<organism evidence="17 18">
    <name type="scientific">Chlamydomonas eustigma</name>
    <dbReference type="NCBI Taxonomy" id="1157962"/>
    <lineage>
        <taxon>Eukaryota</taxon>
        <taxon>Viridiplantae</taxon>
        <taxon>Chlorophyta</taxon>
        <taxon>core chlorophytes</taxon>
        <taxon>Chlorophyceae</taxon>
        <taxon>CS clade</taxon>
        <taxon>Chlamydomonadales</taxon>
        <taxon>Chlamydomonadaceae</taxon>
        <taxon>Chlamydomonas</taxon>
    </lineage>
</organism>
<dbReference type="InterPro" id="IPR050599">
    <property type="entry name" value="VDCC_alpha-1_subunit"/>
</dbReference>
<keyword evidence="2" id="KW-0813">Transport</keyword>
<feature type="region of interest" description="Disordered" evidence="14">
    <location>
        <begin position="838"/>
        <end position="867"/>
    </location>
</feature>
<feature type="transmembrane region" description="Helical" evidence="15">
    <location>
        <begin position="432"/>
        <end position="461"/>
    </location>
</feature>
<feature type="transmembrane region" description="Helical" evidence="15">
    <location>
        <begin position="344"/>
        <end position="366"/>
    </location>
</feature>
<evidence type="ECO:0000256" key="14">
    <source>
        <dbReference type="SAM" id="MobiDB-lite"/>
    </source>
</evidence>
<dbReference type="STRING" id="1157962.A0A250X1N8"/>
<evidence type="ECO:0000256" key="11">
    <source>
        <dbReference type="ARBA" id="ARBA00023180"/>
    </source>
</evidence>
<dbReference type="GO" id="GO:0098703">
    <property type="term" value="P:calcium ion import across plasma membrane"/>
    <property type="evidence" value="ECO:0007669"/>
    <property type="project" value="TreeGrafter"/>
</dbReference>
<dbReference type="EMBL" id="BEGY01000021">
    <property type="protein sequence ID" value="GAX76997.1"/>
    <property type="molecule type" value="Genomic_DNA"/>
</dbReference>
<feature type="compositionally biased region" description="Polar residues" evidence="14">
    <location>
        <begin position="841"/>
        <end position="859"/>
    </location>
</feature>
<accession>A0A250X1N8</accession>
<keyword evidence="8 15" id="KW-1133">Transmembrane helix</keyword>
<keyword evidence="5 15" id="KW-0812">Transmembrane</keyword>
<evidence type="ECO:0000256" key="9">
    <source>
        <dbReference type="ARBA" id="ARBA00023065"/>
    </source>
</evidence>
<keyword evidence="4 13" id="KW-0107">Calcium channel</keyword>
<keyword evidence="12" id="KW-0407">Ion channel</keyword>
<evidence type="ECO:0000256" key="1">
    <source>
        <dbReference type="ARBA" id="ARBA00004141"/>
    </source>
</evidence>
<comment type="similarity">
    <text evidence="13">Belongs to the calcium channel alpha-1 subunit (TC 1.A.1.11) family.</text>
</comment>
<dbReference type="InterPro" id="IPR002077">
    <property type="entry name" value="VDCCAlpha1"/>
</dbReference>
<dbReference type="InterPro" id="IPR005821">
    <property type="entry name" value="Ion_trans_dom"/>
</dbReference>
<dbReference type="Pfam" id="PF00520">
    <property type="entry name" value="Ion_trans"/>
    <property type="match status" value="2"/>
</dbReference>
<feature type="transmembrane region" description="Helical" evidence="15">
    <location>
        <begin position="565"/>
        <end position="591"/>
    </location>
</feature>
<evidence type="ECO:0000313" key="18">
    <source>
        <dbReference type="Proteomes" id="UP000232323"/>
    </source>
</evidence>
<sequence>MDVFFTVVFAVEALLKIMVLGFVVNGPSSYLRQAWNALDFFIVIVGILVVTLESLTNPSYILWLRSFRAMRALRPLRAARNLDGIRVVVMSMVKSIPAISDVILVAALFYYIFAVLGLNLMCGLYLGCYSGGVLLDPYYLVPPDQNINRSWCEIETGVQTVHTSYYHHYLGIPVPEWTVQTAWGANGVLNRFDNAIMSLWVVFQMSSLVGWSLTTFQGKDVTSKDEQPLFNNNIFMALFFVAYIVLGVLLTLNMVIGVAINTFKRIKEESGSNALLTESQQEWINLQRMMAVMQLKKKYAKPDHPIRRLVFKCVMTETFDQIIMVVILTNIVAMFFSWEGQDSQWVHALICLNAAFSGIFILEMLLKWTSIGFVNYFTDSWCRFDFVVVLVCIVGVVFDFVSTADTTIVTLLRVLRVLRIFKLIPKARGLKLMITAMMWSLPALLNVACVLLLFMYIFAIVGMNLFGQIKWQANINYDAYFESFPTSMLLLFRMLTGENWNLVMTDCMVKQSCLQVVQDVTVTLPNSSQSVFIWRGTYLDADDNTTVLVVIPPSSINNRCTPLPIVAALYFCFYIAVCLYLVIQLIIAIIIDNMADQTKLASMAITQKHFEEFCDTWEEMDATGTGFIDAASMRALLLALEHPLGVKERQQGGCRASKDKILQILELVSSVSIPLRNMNQVHFLETLHALTGRVAGVEVPDDHQFTINNKPVEKLPKDENVMAYSLAEYYAALYVKSVIKGFLIRRKLQPLFHRLERELSYEPHNGGNWTFEELDELLDHVEDAKLTPSEKWKLGLRHNLSRGGLEAAAHEAIIVIGGGAALQADSLPMACDSIKAHDASQHISETSPSDMKRSPVQSQEHSHLHHSIPPLYFNSKPAGNTHQVVHASDVAHGDGNGYDQRMRLPSNESERSASSSSSSMGMLPPGTPSLTAGGLEGGHDNSDSVIASAEEAGAHSPRSHSISGSSCSHHSAIRVATTQLTSSSEAI</sequence>
<dbReference type="Proteomes" id="UP000232323">
    <property type="component" value="Unassembled WGS sequence"/>
</dbReference>
<evidence type="ECO:0000256" key="10">
    <source>
        <dbReference type="ARBA" id="ARBA00023136"/>
    </source>
</evidence>
<dbReference type="PRINTS" id="PR00167">
    <property type="entry name" value="CACHANNEL"/>
</dbReference>
<evidence type="ECO:0000256" key="5">
    <source>
        <dbReference type="ARBA" id="ARBA00022692"/>
    </source>
</evidence>